<reference evidence="3" key="1">
    <citation type="journal article" date="2019" name="Int. J. Syst. Evol. Microbiol.">
        <title>The Global Catalogue of Microorganisms (GCM) 10K type strain sequencing project: providing services to taxonomists for standard genome sequencing and annotation.</title>
        <authorList>
            <consortium name="The Broad Institute Genomics Platform"/>
            <consortium name="The Broad Institute Genome Sequencing Center for Infectious Disease"/>
            <person name="Wu L."/>
            <person name="Ma J."/>
        </authorList>
    </citation>
    <scope>NUCLEOTIDE SEQUENCE [LARGE SCALE GENOMIC DNA]</scope>
    <source>
        <strain evidence="3">JCM 17027</strain>
    </source>
</reference>
<evidence type="ECO:0000256" key="1">
    <source>
        <dbReference type="SAM" id="MobiDB-lite"/>
    </source>
</evidence>
<organism evidence="2 3">
    <name type="scientific">Streptomyces marokkonensis</name>
    <dbReference type="NCBI Taxonomy" id="324855"/>
    <lineage>
        <taxon>Bacteria</taxon>
        <taxon>Bacillati</taxon>
        <taxon>Actinomycetota</taxon>
        <taxon>Actinomycetes</taxon>
        <taxon>Kitasatosporales</taxon>
        <taxon>Streptomycetaceae</taxon>
        <taxon>Streptomyces</taxon>
    </lineage>
</organism>
<name>A0ABP7RYM8_9ACTN</name>
<comment type="caution">
    <text evidence="2">The sequence shown here is derived from an EMBL/GenBank/DDBJ whole genome shotgun (WGS) entry which is preliminary data.</text>
</comment>
<feature type="compositionally biased region" description="Basic and acidic residues" evidence="1">
    <location>
        <begin position="25"/>
        <end position="34"/>
    </location>
</feature>
<keyword evidence="3" id="KW-1185">Reference proteome</keyword>
<dbReference type="RefSeq" id="WP_345596337.1">
    <property type="nucleotide sequence ID" value="NZ_BAABCQ010000160.1"/>
</dbReference>
<accession>A0ABP7RYM8</accession>
<evidence type="ECO:0000313" key="3">
    <source>
        <dbReference type="Proteomes" id="UP001500034"/>
    </source>
</evidence>
<dbReference type="EMBL" id="BAABCQ010000160">
    <property type="protein sequence ID" value="GAA4003918.1"/>
    <property type="molecule type" value="Genomic_DNA"/>
</dbReference>
<sequence length="133" mass="13876">MPATSPPPPRPAARAATEITAQAEPDGRHSTRRQEADACIRYLTGHLGQLRYDTALAAGWPTGTGASEGACRHIVGGRLDITGSCGGPKGVEAVLKLRALNNNGSFHTCWAVHSPATTNTSLHALSGYGEAKY</sequence>
<feature type="compositionally biased region" description="Pro residues" evidence="1">
    <location>
        <begin position="1"/>
        <end position="11"/>
    </location>
</feature>
<protein>
    <submittedName>
        <fullName evidence="2">Uncharacterized protein</fullName>
    </submittedName>
</protein>
<dbReference type="Proteomes" id="UP001500034">
    <property type="component" value="Unassembled WGS sequence"/>
</dbReference>
<feature type="region of interest" description="Disordered" evidence="1">
    <location>
        <begin position="1"/>
        <end position="34"/>
    </location>
</feature>
<evidence type="ECO:0000313" key="2">
    <source>
        <dbReference type="EMBL" id="GAA4003918.1"/>
    </source>
</evidence>
<gene>
    <name evidence="2" type="ORF">GCM10022384_58190</name>
</gene>
<proteinExistence type="predicted"/>